<comment type="caution">
    <text evidence="2">The sequence shown here is derived from an EMBL/GenBank/DDBJ whole genome shotgun (WGS) entry which is preliminary data.</text>
</comment>
<gene>
    <name evidence="2" type="ORF">LWC34_26390</name>
</gene>
<accession>A0ABS8ZEU5</accession>
<dbReference type="Gene3D" id="2.40.40.10">
    <property type="entry name" value="RlpA-like domain"/>
    <property type="match status" value="1"/>
</dbReference>
<dbReference type="EMBL" id="JAJVCN010000002">
    <property type="protein sequence ID" value="MCE7006336.1"/>
    <property type="molecule type" value="Genomic_DNA"/>
</dbReference>
<proteinExistence type="predicted"/>
<dbReference type="Proteomes" id="UP001521150">
    <property type="component" value="Unassembled WGS sequence"/>
</dbReference>
<organism evidence="2 3">
    <name type="scientific">Kibdelosporangium philippinense</name>
    <dbReference type="NCBI Taxonomy" id="211113"/>
    <lineage>
        <taxon>Bacteria</taxon>
        <taxon>Bacillati</taxon>
        <taxon>Actinomycetota</taxon>
        <taxon>Actinomycetes</taxon>
        <taxon>Pseudonocardiales</taxon>
        <taxon>Pseudonocardiaceae</taxon>
        <taxon>Kibdelosporangium</taxon>
    </lineage>
</organism>
<evidence type="ECO:0000313" key="3">
    <source>
        <dbReference type="Proteomes" id="UP001521150"/>
    </source>
</evidence>
<name>A0ABS8ZEU5_9PSEU</name>
<evidence type="ECO:0000313" key="2">
    <source>
        <dbReference type="EMBL" id="MCE7006336.1"/>
    </source>
</evidence>
<keyword evidence="1" id="KW-0732">Signal</keyword>
<dbReference type="InterPro" id="IPR036908">
    <property type="entry name" value="RlpA-like_sf"/>
</dbReference>
<evidence type="ECO:0000256" key="1">
    <source>
        <dbReference type="SAM" id="SignalP"/>
    </source>
</evidence>
<dbReference type="RefSeq" id="WP_233727829.1">
    <property type="nucleotide sequence ID" value="NZ_JAJVCN010000002.1"/>
</dbReference>
<keyword evidence="3" id="KW-1185">Reference proteome</keyword>
<feature type="chain" id="PRO_5045915443" evidence="1">
    <location>
        <begin position="27"/>
        <end position="110"/>
    </location>
</feature>
<feature type="signal peptide" evidence="1">
    <location>
        <begin position="1"/>
        <end position="26"/>
    </location>
</feature>
<protein>
    <submittedName>
        <fullName evidence="2">RlpA-like double-psi beta-barrel domain-containing protein</fullName>
    </submittedName>
</protein>
<sequence length="110" mass="11517">MKLRKSLGVVAVAAQLPPTLAGNAYAGITFNQTKNGTATRHKDGARGACGSEIDASSQMLVAAAAAYWTTTNPDNDPLCSGVSIQVTYKGKRSPYRFGTNARPAIRTTSI</sequence>
<reference evidence="2 3" key="1">
    <citation type="submission" date="2021-12" db="EMBL/GenBank/DDBJ databases">
        <title>Genome sequence of Kibdelosporangium philippinense ATCC 49844.</title>
        <authorList>
            <person name="Fedorov E.A."/>
            <person name="Omeragic M."/>
            <person name="Shalygina K.F."/>
            <person name="Maclea K.S."/>
        </authorList>
    </citation>
    <scope>NUCLEOTIDE SEQUENCE [LARGE SCALE GENOMIC DNA]</scope>
    <source>
        <strain evidence="2 3">ATCC 49844</strain>
    </source>
</reference>